<dbReference type="Proteomes" id="UP000234839">
    <property type="component" value="Unassembled WGS sequence"/>
</dbReference>
<dbReference type="EMBL" id="PJCP01000001">
    <property type="protein sequence ID" value="PLV26013.1"/>
    <property type="molecule type" value="Genomic_DNA"/>
</dbReference>
<keyword evidence="4" id="KW-1185">Reference proteome</keyword>
<proteinExistence type="predicted"/>
<evidence type="ECO:0000313" key="2">
    <source>
        <dbReference type="EMBL" id="PLV21135.1"/>
    </source>
</evidence>
<accession>A0AAX0W280</accession>
<organism evidence="2 5">
    <name type="scientific">Pseudomonas guariconensis</name>
    <dbReference type="NCBI Taxonomy" id="1288410"/>
    <lineage>
        <taxon>Bacteria</taxon>
        <taxon>Pseudomonadati</taxon>
        <taxon>Pseudomonadota</taxon>
        <taxon>Gammaproteobacteria</taxon>
        <taxon>Pseudomonadales</taxon>
        <taxon>Pseudomonadaceae</taxon>
        <taxon>Pseudomonas</taxon>
    </lineage>
</organism>
<evidence type="ECO:0000313" key="3">
    <source>
        <dbReference type="EMBL" id="PLV26013.1"/>
    </source>
</evidence>
<reference evidence="4 5" key="1">
    <citation type="submission" date="2017-12" db="EMBL/GenBank/DDBJ databases">
        <title>Detection of the carbapenemase gene blaVIM-5 in members of the Pseudomonas putida group isolated from polluted Nigerian wetlands.</title>
        <authorList>
            <person name="Adelowo O."/>
            <person name="Vollmers J."/>
            <person name="Maeusezahl I."/>
            <person name="Kaster A.-K."/>
            <person name="Mueller J.A."/>
        </authorList>
    </citation>
    <scope>NUCLEOTIDE SEQUENCE [LARGE SCALE GENOMIC DNA]</scope>
    <source>
        <strain evidence="3 4">MR119</strain>
        <strain evidence="2 5">MR144</strain>
    </source>
</reference>
<dbReference type="RefSeq" id="WP_102081077.1">
    <property type="nucleotide sequence ID" value="NZ_JAMYBG010000002.1"/>
</dbReference>
<sequence>MIQERTIDLYRCPHCNVASPHMFWDMAVETTDSAERNERRWVGYSCQSCGGVVLTVAPRVGQVFGHIDAMWPSSKSVDEAIPLRARTFLTQAVSSLHAPAGAVMLCASSVDSMLKEIGLKTGSLYKRIDEAAEQHLITREMAAWAHEVRLDANDQRHADDEADLPNTGDAQRLIEFVEALGQFLFVLPSRVQRGRGQTPSG</sequence>
<comment type="caution">
    <text evidence="2">The sequence shown here is derived from an EMBL/GenBank/DDBJ whole genome shotgun (WGS) entry which is preliminary data.</text>
</comment>
<dbReference type="Pfam" id="PF13643">
    <property type="entry name" value="DUF4145"/>
    <property type="match status" value="1"/>
</dbReference>
<name>A0AAX0W280_9PSED</name>
<feature type="domain" description="DUF4145" evidence="1">
    <location>
        <begin position="97"/>
        <end position="178"/>
    </location>
</feature>
<evidence type="ECO:0000313" key="5">
    <source>
        <dbReference type="Proteomes" id="UP000234878"/>
    </source>
</evidence>
<dbReference type="EMBL" id="PJCQ01000001">
    <property type="protein sequence ID" value="PLV21135.1"/>
    <property type="molecule type" value="Genomic_DNA"/>
</dbReference>
<gene>
    <name evidence="2" type="ORF">CXG49_00875</name>
    <name evidence="3" type="ORF">CXG53_00875</name>
</gene>
<evidence type="ECO:0000259" key="1">
    <source>
        <dbReference type="Pfam" id="PF13643"/>
    </source>
</evidence>
<dbReference type="Proteomes" id="UP000234878">
    <property type="component" value="Unassembled WGS sequence"/>
</dbReference>
<dbReference type="AlphaFoldDB" id="A0AAX0W280"/>
<evidence type="ECO:0000313" key="4">
    <source>
        <dbReference type="Proteomes" id="UP000234839"/>
    </source>
</evidence>
<protein>
    <recommendedName>
        <fullName evidence="1">DUF4145 domain-containing protein</fullName>
    </recommendedName>
</protein>
<dbReference type="InterPro" id="IPR025285">
    <property type="entry name" value="DUF4145"/>
</dbReference>